<dbReference type="EMBL" id="BQNB010014058">
    <property type="protein sequence ID" value="GJT23469.1"/>
    <property type="molecule type" value="Genomic_DNA"/>
</dbReference>
<protein>
    <submittedName>
        <fullName evidence="1">Uncharacterized protein</fullName>
    </submittedName>
</protein>
<proteinExistence type="predicted"/>
<evidence type="ECO:0000313" key="1">
    <source>
        <dbReference type="EMBL" id="GJT23469.1"/>
    </source>
</evidence>
<name>A0ABQ5CF09_9ASTR</name>
<reference evidence="1" key="2">
    <citation type="submission" date="2022-01" db="EMBL/GenBank/DDBJ databases">
        <authorList>
            <person name="Yamashiro T."/>
            <person name="Shiraishi A."/>
            <person name="Satake H."/>
            <person name="Nakayama K."/>
        </authorList>
    </citation>
    <scope>NUCLEOTIDE SEQUENCE</scope>
</reference>
<evidence type="ECO:0000313" key="2">
    <source>
        <dbReference type="Proteomes" id="UP001151760"/>
    </source>
</evidence>
<accession>A0ABQ5CF09</accession>
<comment type="caution">
    <text evidence="1">The sequence shown here is derived from an EMBL/GenBank/DDBJ whole genome shotgun (WGS) entry which is preliminary data.</text>
</comment>
<keyword evidence="2" id="KW-1185">Reference proteome</keyword>
<reference evidence="1" key="1">
    <citation type="journal article" date="2022" name="Int. J. Mol. Sci.">
        <title>Draft Genome of Tanacetum Coccineum: Genomic Comparison of Closely Related Tanacetum-Family Plants.</title>
        <authorList>
            <person name="Yamashiro T."/>
            <person name="Shiraishi A."/>
            <person name="Nakayama K."/>
            <person name="Satake H."/>
        </authorList>
    </citation>
    <scope>NUCLEOTIDE SEQUENCE</scope>
</reference>
<dbReference type="Proteomes" id="UP001151760">
    <property type="component" value="Unassembled WGS sequence"/>
</dbReference>
<gene>
    <name evidence="1" type="ORF">Tco_0893406</name>
</gene>
<organism evidence="1 2">
    <name type="scientific">Tanacetum coccineum</name>
    <dbReference type="NCBI Taxonomy" id="301880"/>
    <lineage>
        <taxon>Eukaryota</taxon>
        <taxon>Viridiplantae</taxon>
        <taxon>Streptophyta</taxon>
        <taxon>Embryophyta</taxon>
        <taxon>Tracheophyta</taxon>
        <taxon>Spermatophyta</taxon>
        <taxon>Magnoliopsida</taxon>
        <taxon>eudicotyledons</taxon>
        <taxon>Gunneridae</taxon>
        <taxon>Pentapetalae</taxon>
        <taxon>asterids</taxon>
        <taxon>campanulids</taxon>
        <taxon>Asterales</taxon>
        <taxon>Asteraceae</taxon>
        <taxon>Asteroideae</taxon>
        <taxon>Anthemideae</taxon>
        <taxon>Anthemidinae</taxon>
        <taxon>Tanacetum</taxon>
    </lineage>
</organism>
<sequence length="274" mass="31044">MLNIIKQTRGEDEGIAEENERNPCLEAKDLHVSGNVSSFYEYKECGGSKRKRDEHNGICETCVGSLDVLKNAIENFGRVFFENLEEVANERINASNEMMDKVMTQIYDLYGLTEDECLKAMSVIGRSAPLFHMFARLNEDGKVRMAQMFRKWPFPHYDKLCIIKCVRSQVQFLLGANNLKWPRQPPEKGGLYLSKGLQAYGIGGEDDIIEIKINLSFEAKDDVKGEENVKEIKVHTSFESEDNVEEININTSLETEELPVSVKVSSFDVAKKSG</sequence>